<name>A0A1V0DYH5_9CAUD</name>
<reference evidence="2 3" key="1">
    <citation type="submission" date="2017-02" db="EMBL/GenBank/DDBJ databases">
        <title>A novel roseosiphophage isolated from the oligotrophic South China Sea.</title>
        <authorList>
            <person name="Yang Y."/>
            <person name="Cai L."/>
            <person name="Zhang R."/>
        </authorList>
    </citation>
    <scope>NUCLEOTIDE SEQUENCE [LARGE SCALE GENOMIC DNA]</scope>
</reference>
<feature type="transmembrane region" description="Helical" evidence="1">
    <location>
        <begin position="35"/>
        <end position="62"/>
    </location>
</feature>
<proteinExistence type="predicted"/>
<evidence type="ECO:0000313" key="3">
    <source>
        <dbReference type="Proteomes" id="UP000224401"/>
    </source>
</evidence>
<sequence>MLKKPKSSPLNDTTWERLKWTQKLDQIVSAWFPQWLFNIVFAMIIGTACWSVFAFLAVFTMWDWSYFWTWWTRMWLGIWWLFIWLILVKS</sequence>
<dbReference type="Proteomes" id="UP000224401">
    <property type="component" value="Segment"/>
</dbReference>
<dbReference type="EMBL" id="KY606587">
    <property type="protein sequence ID" value="ARB06177.1"/>
    <property type="molecule type" value="Genomic_DNA"/>
</dbReference>
<keyword evidence="1" id="KW-0472">Membrane</keyword>
<accession>A0A1V0DYH5</accession>
<organism evidence="2 3">
    <name type="scientific">Dinoroseobacter phage vB_DshS-R5C</name>
    <dbReference type="NCBI Taxonomy" id="1965368"/>
    <lineage>
        <taxon>Viruses</taxon>
        <taxon>Duplodnaviria</taxon>
        <taxon>Heunggongvirae</taxon>
        <taxon>Uroviricota</taxon>
        <taxon>Caudoviricetes</taxon>
        <taxon>Nanhaivirus</taxon>
        <taxon>Nanhaivirus D5C</taxon>
    </lineage>
</organism>
<evidence type="ECO:0000313" key="2">
    <source>
        <dbReference type="EMBL" id="ARB06177.1"/>
    </source>
</evidence>
<evidence type="ECO:0000256" key="1">
    <source>
        <dbReference type="SAM" id="Phobius"/>
    </source>
</evidence>
<gene>
    <name evidence="2" type="ORF">vBDshSR5C_123</name>
</gene>
<keyword evidence="3" id="KW-1185">Reference proteome</keyword>
<keyword evidence="1" id="KW-1133">Transmembrane helix</keyword>
<keyword evidence="1" id="KW-0812">Transmembrane</keyword>
<feature type="transmembrane region" description="Helical" evidence="1">
    <location>
        <begin position="68"/>
        <end position="88"/>
    </location>
</feature>
<protein>
    <submittedName>
        <fullName evidence="2">Uncharacterized protein</fullName>
    </submittedName>
</protein>